<dbReference type="SUPFAM" id="SSF63825">
    <property type="entry name" value="YWTD domain"/>
    <property type="match status" value="1"/>
</dbReference>
<dbReference type="OrthoDB" id="57332at2"/>
<sequence>MRRLRLVPLVLTLLAPLLLAGAAHAAPAAPAGGTDPVQDLGTPLTSLTVMQGAVGHEPDGSDVIYAVPAGENAELNVVDVHSRTLKRAIPLPGAAGAWAITVATDGSVYVGSYSNAHLYRYTPADGTVANLGQPIPGEQFLYGLTAGDDGTVYGGTYPHAHAFRYDPADGKVTDYGSLDDVQQYARSAAYDPDDRALFVGLATPKARLLRIDVDSGAVTELTPDDLTGTEFSDLSYAGGRVFGNDHGQLVVFDAKTGQQVHFTDPSGTSVREFPLSGRGVSPARDGGVWFTTSTLHLIRYDLATDTLTDSGVRVTRGAGIGYGWVDDPTGPALYGLAGNYSAGTFRFDPATKGLTQWSSPLRYVPVPLMNVLPDPTDGTVLVDAFLNGSAGAYDPATGKTTAAPRLGQVEDWAWGDDGKVYFGIYPYGQLSVWDPHAPAGADNPRTLFALVDSDEQNRPVAVVPHGRQVYVGTTPGYGVYGGALSVYDLDTGDLAVHRDIVPDQTVASLLPVGDVVWGGSSIDGGQGTEPKATEAKLFRYDPATGTRTAEYTPVPGAESITALTVGPDHDLWGLADGTVFGFDPDTHAVVRRIPVFTGGTGAQDGALVWRDGMLYGVSGGRLFVVDSLAGTAQVLRSSGLLRLAPAADGTMYTLLQPEGSVDRTHLAAFTPPADACPNSDLRGTVWAGEVDSGVPNRFVGDGCTLTDRLPDPTAHWPSHGSYVSAVTKAVDTLVRNGSVTDDQGDAIVSAAGRSTVD</sequence>
<feature type="signal peptide" evidence="1">
    <location>
        <begin position="1"/>
        <end position="25"/>
    </location>
</feature>
<name>A0A810KZ10_9ACTN</name>
<dbReference type="Gene3D" id="2.130.10.10">
    <property type="entry name" value="YVTN repeat-like/Quinoprotein amine dehydrogenase"/>
    <property type="match status" value="1"/>
</dbReference>
<dbReference type="KEGG" id="aser:Asera_22650"/>
<protein>
    <recommendedName>
        <fullName evidence="4">Outer membrane protein assembly factor BamB</fullName>
    </recommendedName>
</protein>
<proteinExistence type="predicted"/>
<dbReference type="AlphaFoldDB" id="A0A810KZ10"/>
<dbReference type="PANTHER" id="PTHR40274">
    <property type="entry name" value="VIRGINIAMYCIN B LYASE"/>
    <property type="match status" value="1"/>
</dbReference>
<dbReference type="PANTHER" id="PTHR40274:SF3">
    <property type="entry name" value="VIRGINIAMYCIN B LYASE"/>
    <property type="match status" value="1"/>
</dbReference>
<dbReference type="InterPro" id="IPR015943">
    <property type="entry name" value="WD40/YVTN_repeat-like_dom_sf"/>
</dbReference>
<evidence type="ECO:0000313" key="2">
    <source>
        <dbReference type="EMBL" id="BCJ28157.1"/>
    </source>
</evidence>
<evidence type="ECO:0000256" key="1">
    <source>
        <dbReference type="SAM" id="SignalP"/>
    </source>
</evidence>
<dbReference type="InterPro" id="IPR011044">
    <property type="entry name" value="Quino_amine_DH_bsu"/>
</dbReference>
<dbReference type="SUPFAM" id="SSF50969">
    <property type="entry name" value="YVTN repeat-like/Quinoprotein amine dehydrogenase"/>
    <property type="match status" value="1"/>
</dbReference>
<reference evidence="2" key="1">
    <citation type="submission" date="2020-08" db="EMBL/GenBank/DDBJ databases">
        <title>Whole genome shotgun sequence of Actinocatenispora sera NBRC 101916.</title>
        <authorList>
            <person name="Komaki H."/>
            <person name="Tamura T."/>
        </authorList>
    </citation>
    <scope>NUCLEOTIDE SEQUENCE</scope>
    <source>
        <strain evidence="2">NBRC 101916</strain>
    </source>
</reference>
<keyword evidence="3" id="KW-1185">Reference proteome</keyword>
<dbReference type="RefSeq" id="WP_030449332.1">
    <property type="nucleotide sequence ID" value="NZ_AP023354.1"/>
</dbReference>
<organism evidence="2 3">
    <name type="scientific">Actinocatenispora sera</name>
    <dbReference type="NCBI Taxonomy" id="390989"/>
    <lineage>
        <taxon>Bacteria</taxon>
        <taxon>Bacillati</taxon>
        <taxon>Actinomycetota</taxon>
        <taxon>Actinomycetes</taxon>
        <taxon>Micromonosporales</taxon>
        <taxon>Micromonosporaceae</taxon>
        <taxon>Actinocatenispora</taxon>
    </lineage>
</organism>
<dbReference type="EMBL" id="AP023354">
    <property type="protein sequence ID" value="BCJ28157.1"/>
    <property type="molecule type" value="Genomic_DNA"/>
</dbReference>
<evidence type="ECO:0000313" key="3">
    <source>
        <dbReference type="Proteomes" id="UP000680750"/>
    </source>
</evidence>
<dbReference type="Proteomes" id="UP000680750">
    <property type="component" value="Chromosome"/>
</dbReference>
<dbReference type="InterPro" id="IPR051344">
    <property type="entry name" value="Vgb"/>
</dbReference>
<accession>A0A810KZ10</accession>
<keyword evidence="1" id="KW-0732">Signal</keyword>
<evidence type="ECO:0008006" key="4">
    <source>
        <dbReference type="Google" id="ProtNLM"/>
    </source>
</evidence>
<gene>
    <name evidence="2" type="ORF">Asera_22650</name>
</gene>
<feature type="chain" id="PRO_5032313535" description="Outer membrane protein assembly factor BamB" evidence="1">
    <location>
        <begin position="26"/>
        <end position="757"/>
    </location>
</feature>